<dbReference type="GO" id="GO:0003677">
    <property type="term" value="F:DNA binding"/>
    <property type="evidence" value="ECO:0007669"/>
    <property type="project" value="UniProtKB-KW"/>
</dbReference>
<dbReference type="AlphaFoldDB" id="A0A4Q7J1D3"/>
<protein>
    <submittedName>
        <fullName evidence="3">Response regulator transcription factor</fullName>
    </submittedName>
</protein>
<dbReference type="InterPro" id="IPR016032">
    <property type="entry name" value="Sig_transdc_resp-reg_C-effctor"/>
</dbReference>
<evidence type="ECO:0000259" key="2">
    <source>
        <dbReference type="PROSITE" id="PS50043"/>
    </source>
</evidence>
<feature type="domain" description="HTH luxR-type" evidence="2">
    <location>
        <begin position="123"/>
        <end position="188"/>
    </location>
</feature>
<accession>A0A4Q7J1D3</accession>
<dbReference type="InterPro" id="IPR036388">
    <property type="entry name" value="WH-like_DNA-bd_sf"/>
</dbReference>
<dbReference type="OrthoDB" id="4309410at2"/>
<dbReference type="Gene3D" id="1.10.10.10">
    <property type="entry name" value="Winged helix-like DNA-binding domain superfamily/Winged helix DNA-binding domain"/>
    <property type="match status" value="1"/>
</dbReference>
<name>A0A4Q7J1D3_9PSEU</name>
<gene>
    <name evidence="3" type="ORF">EWH70_29840</name>
</gene>
<evidence type="ECO:0000313" key="3">
    <source>
        <dbReference type="EMBL" id="RZQ60193.1"/>
    </source>
</evidence>
<dbReference type="InterPro" id="IPR039420">
    <property type="entry name" value="WalR-like"/>
</dbReference>
<organism evidence="3 4">
    <name type="scientific">Amycolatopsis suaedae</name>
    <dbReference type="NCBI Taxonomy" id="2510978"/>
    <lineage>
        <taxon>Bacteria</taxon>
        <taxon>Bacillati</taxon>
        <taxon>Actinomycetota</taxon>
        <taxon>Actinomycetes</taxon>
        <taxon>Pseudonocardiales</taxon>
        <taxon>Pseudonocardiaceae</taxon>
        <taxon>Amycolatopsis</taxon>
    </lineage>
</organism>
<dbReference type="SMART" id="SM00421">
    <property type="entry name" value="HTH_LUXR"/>
    <property type="match status" value="1"/>
</dbReference>
<keyword evidence="1" id="KW-0238">DNA-binding</keyword>
<dbReference type="RefSeq" id="WP_130478894.1">
    <property type="nucleotide sequence ID" value="NZ_SFCC01000018.1"/>
</dbReference>
<reference evidence="3 4" key="1">
    <citation type="submission" date="2019-02" db="EMBL/GenBank/DDBJ databases">
        <title>Draft genome sequence of Amycolatopsis sp. 8-3EHSu isolated from roots of Suaeda maritima.</title>
        <authorList>
            <person name="Duangmal K."/>
            <person name="Chantavorakit T."/>
        </authorList>
    </citation>
    <scope>NUCLEOTIDE SEQUENCE [LARGE SCALE GENOMIC DNA]</scope>
    <source>
        <strain evidence="3 4">8-3EHSu</strain>
    </source>
</reference>
<dbReference type="Pfam" id="PF00196">
    <property type="entry name" value="GerE"/>
    <property type="match status" value="1"/>
</dbReference>
<sequence length="190" mass="20088">MEPINVVVWAPDPLTRAGLCAYLRARPGVNPLPAHELARARLFLAAVDRFATSALRVLDHAAGVPALVLTRVVDAELLPELERLGVAGLLPFDALEGEQLMDKITSAAAGHRGSPLRMPKGGAPAGGRELTPRELAVVRLMSEGWSTSDIGHKLGCSERAVKGVVADVVAVLRSQNRPEPMTKAMLSALG</sequence>
<comment type="caution">
    <text evidence="3">The sequence shown here is derived from an EMBL/GenBank/DDBJ whole genome shotgun (WGS) entry which is preliminary data.</text>
</comment>
<dbReference type="SUPFAM" id="SSF46894">
    <property type="entry name" value="C-terminal effector domain of the bipartite response regulators"/>
    <property type="match status" value="1"/>
</dbReference>
<evidence type="ECO:0000256" key="1">
    <source>
        <dbReference type="ARBA" id="ARBA00023125"/>
    </source>
</evidence>
<dbReference type="Proteomes" id="UP000292003">
    <property type="component" value="Unassembled WGS sequence"/>
</dbReference>
<proteinExistence type="predicted"/>
<dbReference type="CDD" id="cd06170">
    <property type="entry name" value="LuxR_C_like"/>
    <property type="match status" value="1"/>
</dbReference>
<dbReference type="GO" id="GO:0006355">
    <property type="term" value="P:regulation of DNA-templated transcription"/>
    <property type="evidence" value="ECO:0007669"/>
    <property type="project" value="InterPro"/>
</dbReference>
<dbReference type="PROSITE" id="PS50043">
    <property type="entry name" value="HTH_LUXR_2"/>
    <property type="match status" value="1"/>
</dbReference>
<dbReference type="PANTHER" id="PTHR43214">
    <property type="entry name" value="TWO-COMPONENT RESPONSE REGULATOR"/>
    <property type="match status" value="1"/>
</dbReference>
<dbReference type="InterPro" id="IPR000792">
    <property type="entry name" value="Tscrpt_reg_LuxR_C"/>
</dbReference>
<dbReference type="EMBL" id="SFCC01000018">
    <property type="protein sequence ID" value="RZQ60193.1"/>
    <property type="molecule type" value="Genomic_DNA"/>
</dbReference>
<keyword evidence="4" id="KW-1185">Reference proteome</keyword>
<evidence type="ECO:0000313" key="4">
    <source>
        <dbReference type="Proteomes" id="UP000292003"/>
    </source>
</evidence>